<accession>A0AAV1WN52</accession>
<protein>
    <submittedName>
        <fullName evidence="2">Uncharacterized protein</fullName>
    </submittedName>
</protein>
<sequence length="231" mass="26149">MRTHPNRPWTGVRPPIHSHHHKRSSSDLEEDRDDVDDDRVDISKSFSLPKWQKTGKRGRMSTSVYDAAKTLMLMSSRNYNCHAIKSMMAEPKFHQSSMIACKRKNIGEVSTSEIKKNHGSMTIEGAVQDHADNVDEKEMKLMKLLVKNLKVPNSESETNKKVNKVINMAELKSSDHAIVDDGTMRALVMMEASIDEVKIEEDASSTQILGPKILDFDLNLTADEDEHIYSL</sequence>
<dbReference type="Proteomes" id="UP001497480">
    <property type="component" value="Unassembled WGS sequence"/>
</dbReference>
<name>A0AAV1WN52_LUPLU</name>
<comment type="caution">
    <text evidence="2">The sequence shown here is derived from an EMBL/GenBank/DDBJ whole genome shotgun (WGS) entry which is preliminary data.</text>
</comment>
<organism evidence="2 3">
    <name type="scientific">Lupinus luteus</name>
    <name type="common">European yellow lupine</name>
    <dbReference type="NCBI Taxonomy" id="3873"/>
    <lineage>
        <taxon>Eukaryota</taxon>
        <taxon>Viridiplantae</taxon>
        <taxon>Streptophyta</taxon>
        <taxon>Embryophyta</taxon>
        <taxon>Tracheophyta</taxon>
        <taxon>Spermatophyta</taxon>
        <taxon>Magnoliopsida</taxon>
        <taxon>eudicotyledons</taxon>
        <taxon>Gunneridae</taxon>
        <taxon>Pentapetalae</taxon>
        <taxon>rosids</taxon>
        <taxon>fabids</taxon>
        <taxon>Fabales</taxon>
        <taxon>Fabaceae</taxon>
        <taxon>Papilionoideae</taxon>
        <taxon>50 kb inversion clade</taxon>
        <taxon>genistoids sensu lato</taxon>
        <taxon>core genistoids</taxon>
        <taxon>Genisteae</taxon>
        <taxon>Lupinus</taxon>
    </lineage>
</organism>
<dbReference type="EMBL" id="CAXHTB010000008">
    <property type="protein sequence ID" value="CAL0310708.1"/>
    <property type="molecule type" value="Genomic_DNA"/>
</dbReference>
<feature type="region of interest" description="Disordered" evidence="1">
    <location>
        <begin position="1"/>
        <end position="36"/>
    </location>
</feature>
<reference evidence="2 3" key="1">
    <citation type="submission" date="2024-03" db="EMBL/GenBank/DDBJ databases">
        <authorList>
            <person name="Martinez-Hernandez J."/>
        </authorList>
    </citation>
    <scope>NUCLEOTIDE SEQUENCE [LARGE SCALE GENOMIC DNA]</scope>
</reference>
<gene>
    <name evidence="2" type="ORF">LLUT_LOCUS11768</name>
</gene>
<dbReference type="AlphaFoldDB" id="A0AAV1WN52"/>
<keyword evidence="3" id="KW-1185">Reference proteome</keyword>
<proteinExistence type="predicted"/>
<evidence type="ECO:0000313" key="2">
    <source>
        <dbReference type="EMBL" id="CAL0310708.1"/>
    </source>
</evidence>
<feature type="compositionally biased region" description="Acidic residues" evidence="1">
    <location>
        <begin position="27"/>
        <end position="36"/>
    </location>
</feature>
<evidence type="ECO:0000313" key="3">
    <source>
        <dbReference type="Proteomes" id="UP001497480"/>
    </source>
</evidence>
<evidence type="ECO:0000256" key="1">
    <source>
        <dbReference type="SAM" id="MobiDB-lite"/>
    </source>
</evidence>